<dbReference type="Proteomes" id="UP000268350">
    <property type="component" value="Unassembled WGS sequence"/>
</dbReference>
<evidence type="ECO:0000313" key="17">
    <source>
        <dbReference type="EMBL" id="SPP86343.1"/>
    </source>
</evidence>
<feature type="compositionally biased region" description="Low complexity" evidence="15">
    <location>
        <begin position="537"/>
        <end position="561"/>
    </location>
</feature>
<feature type="transmembrane region" description="Helical" evidence="16">
    <location>
        <begin position="351"/>
        <end position="368"/>
    </location>
</feature>
<reference evidence="18" key="1">
    <citation type="submission" date="2018-01" db="EMBL/GenBank/DDBJ databases">
        <authorList>
            <person name="Alioto T."/>
            <person name="Alioto T."/>
        </authorList>
    </citation>
    <scope>NUCLEOTIDE SEQUENCE [LARGE SCALE GENOMIC DNA]</scope>
</reference>
<evidence type="ECO:0000256" key="8">
    <source>
        <dbReference type="ARBA" id="ARBA00035895"/>
    </source>
</evidence>
<dbReference type="PANTHER" id="PTHR21347">
    <property type="entry name" value="CLEFT LIP AND PALATE ASSOCIATED TRANSMEMBRANE PROTEIN-RELATED"/>
    <property type="match status" value="1"/>
</dbReference>
<proteinExistence type="inferred from homology"/>
<evidence type="ECO:0000256" key="14">
    <source>
        <dbReference type="ARBA" id="ARBA00093208"/>
    </source>
</evidence>
<evidence type="ECO:0000256" key="15">
    <source>
        <dbReference type="SAM" id="MobiDB-lite"/>
    </source>
</evidence>
<comment type="subcellular location">
    <subcellularLocation>
        <location evidence="1">Membrane</location>
        <topology evidence="1">Multi-pass membrane protein</topology>
    </subcellularLocation>
</comment>
<evidence type="ECO:0000256" key="2">
    <source>
        <dbReference type="ARBA" id="ARBA00009310"/>
    </source>
</evidence>
<evidence type="ECO:0000256" key="10">
    <source>
        <dbReference type="ARBA" id="ARBA00040905"/>
    </source>
</evidence>
<dbReference type="Pfam" id="PF05602">
    <property type="entry name" value="CLPTM1"/>
    <property type="match status" value="1"/>
</dbReference>
<feature type="region of interest" description="Disordered" evidence="15">
    <location>
        <begin position="536"/>
        <end position="574"/>
    </location>
</feature>
<protein>
    <recommendedName>
        <fullName evidence="10">Lipid scramblase CLPTM1L</fullName>
    </recommendedName>
    <alternativeName>
        <fullName evidence="12">Cisplatin resistance-related protein 9</fullName>
    </alternativeName>
    <alternativeName>
        <fullName evidence="11">Cleft lip and palate transmembrane protein 1-like protein</fullName>
    </alternativeName>
</protein>
<dbReference type="EMBL" id="OUUW01000011">
    <property type="protein sequence ID" value="SPP86343.1"/>
    <property type="molecule type" value="Genomic_DNA"/>
</dbReference>
<gene>
    <name evidence="17" type="ORF">DGUA_6G008455</name>
</gene>
<dbReference type="InterPro" id="IPR008429">
    <property type="entry name" value="CLPTM1"/>
</dbReference>
<comment type="catalytic activity">
    <reaction evidence="7">
        <text>a 1,2-diacyl-sn-glycero-3-phosphocholine(in) = a 1,2-diacyl-sn-glycero-3-phosphocholine(out)</text>
        <dbReference type="Rhea" id="RHEA:38571"/>
        <dbReference type="ChEBI" id="CHEBI:57643"/>
    </reaction>
</comment>
<evidence type="ECO:0000256" key="16">
    <source>
        <dbReference type="SAM" id="Phobius"/>
    </source>
</evidence>
<keyword evidence="18" id="KW-1185">Reference proteome</keyword>
<evidence type="ECO:0000256" key="6">
    <source>
        <dbReference type="ARBA" id="ARBA00024615"/>
    </source>
</evidence>
<keyword evidence="3 16" id="KW-0812">Transmembrane</keyword>
<comment type="similarity">
    <text evidence="2">Belongs to the CLPTM1 family.</text>
</comment>
<organism evidence="17 18">
    <name type="scientific">Drosophila guanche</name>
    <name type="common">Fruit fly</name>
    <dbReference type="NCBI Taxonomy" id="7266"/>
    <lineage>
        <taxon>Eukaryota</taxon>
        <taxon>Metazoa</taxon>
        <taxon>Ecdysozoa</taxon>
        <taxon>Arthropoda</taxon>
        <taxon>Hexapoda</taxon>
        <taxon>Insecta</taxon>
        <taxon>Pterygota</taxon>
        <taxon>Neoptera</taxon>
        <taxon>Endopterygota</taxon>
        <taxon>Diptera</taxon>
        <taxon>Brachycera</taxon>
        <taxon>Muscomorpha</taxon>
        <taxon>Ephydroidea</taxon>
        <taxon>Drosophilidae</taxon>
        <taxon>Drosophila</taxon>
        <taxon>Sophophora</taxon>
    </lineage>
</organism>
<feature type="transmembrane region" description="Helical" evidence="16">
    <location>
        <begin position="288"/>
        <end position="309"/>
    </location>
</feature>
<keyword evidence="5 16" id="KW-0472">Membrane</keyword>
<comment type="catalytic activity">
    <reaction evidence="8">
        <text>a 1,2-diacyl-sn-glycero-3-phospho-(1D-myo-inositol)(in) = a 1,2-diacyl-sn-glycero-3-phospho-(1D-myo-inositol)(out)</text>
        <dbReference type="Rhea" id="RHEA:38691"/>
        <dbReference type="ChEBI" id="CHEBI:57880"/>
    </reaction>
</comment>
<evidence type="ECO:0000256" key="11">
    <source>
        <dbReference type="ARBA" id="ARBA00042320"/>
    </source>
</evidence>
<feature type="region of interest" description="Disordered" evidence="15">
    <location>
        <begin position="148"/>
        <end position="173"/>
    </location>
</feature>
<evidence type="ECO:0000256" key="9">
    <source>
        <dbReference type="ARBA" id="ARBA00036810"/>
    </source>
</evidence>
<comment type="catalytic activity">
    <reaction evidence="6">
        <text>a 1,2-diacyl-sn-glycero-3-phosphoethanolamine(in) = a 1,2-diacyl-sn-glycero-3-phosphoethanolamine(out)</text>
        <dbReference type="Rhea" id="RHEA:38895"/>
        <dbReference type="ChEBI" id="CHEBI:64612"/>
    </reaction>
</comment>
<dbReference type="GO" id="GO:0012505">
    <property type="term" value="C:endomembrane system"/>
    <property type="evidence" value="ECO:0007669"/>
    <property type="project" value="TreeGrafter"/>
</dbReference>
<comment type="catalytic activity">
    <reaction evidence="14">
        <text>a 6-(alpha-D-glucosaminyl)-1-(1,2-diacyl-sn-glycero-3-phospho)-1D-myo-inositol(in) = a 6-(alpha-D-glucosaminyl)-1-(1,2-diacyl-sn-glycero-3-phospho)-1D-myo-inositol(out)</text>
        <dbReference type="Rhea" id="RHEA:71491"/>
        <dbReference type="ChEBI" id="CHEBI:57997"/>
    </reaction>
</comment>
<dbReference type="PANTHER" id="PTHR21347:SF0">
    <property type="entry name" value="LIPID SCRAMBLASE CLPTM1L"/>
    <property type="match status" value="1"/>
</dbReference>
<evidence type="ECO:0000256" key="13">
    <source>
        <dbReference type="ARBA" id="ARBA00045827"/>
    </source>
</evidence>
<evidence type="ECO:0000256" key="7">
    <source>
        <dbReference type="ARBA" id="ARBA00024631"/>
    </source>
</evidence>
<comment type="function">
    <text evidence="13">Scramblase that mediates the translocation of glucosaminylphosphatidylinositol (alpha-D-GlcN-(1-6)-(1,2-diacyl-sn-glycero-3-phospho)-1D-myo-inositol, GlcN-PI) across the endoplasmic reticulum (ER) membrane, from the cytosolic leaflet to the luminal leaflet of the ER membrane, where it participates in the biosynthesis of glycosylphosphatidylinositol (GPI). GPI is a lipid glycoconjugate involved in post-translational modification of proteins. Can also translocate 1,2-diacyl-sn-glycero-3-phospho-(1D-myo-inositol) (phosphatidylinositol or PI), as well as several other phospholipids (1,2-diacyl-sn-glycero-3-phosphocholine, 1,2-diacyl-sn-glycero-3-phosphoethanolamine), and N-acetylglucosaminylphosphatidylinositol (GlcNAc-PI) in vitro.</text>
</comment>
<keyword evidence="4 16" id="KW-1133">Transmembrane helix</keyword>
<dbReference type="OrthoDB" id="378564at2759"/>
<evidence type="ECO:0000256" key="1">
    <source>
        <dbReference type="ARBA" id="ARBA00004141"/>
    </source>
</evidence>
<accession>A0A3B0JZ45</accession>
<evidence type="ECO:0000256" key="12">
    <source>
        <dbReference type="ARBA" id="ARBA00043155"/>
    </source>
</evidence>
<dbReference type="GO" id="GO:0016020">
    <property type="term" value="C:membrane"/>
    <property type="evidence" value="ECO:0007669"/>
    <property type="project" value="UniProtKB-SubCell"/>
</dbReference>
<dbReference type="STRING" id="7266.A0A3B0JZ45"/>
<dbReference type="AlphaFoldDB" id="A0A3B0JZ45"/>
<sequence length="574" mass="65387">MAMPSISTILGVVFLAYIANSIYQMSQLFTKLSCTAQPCYTSFLAEKPRMQLALFTSRTPQPIASEVQDIYKAKRFDYSRPFEHDFEVEVPLRTRRNGSLYMHVVLALEGEPLEWRSLRRDGPTVLHTLSLTDYMVPRAEAFNLLSEEAGKPPTKSVQAKAPKDKQGAAAARPSTHMRSNVYVTLLTDLFSMSHADVPPEMAPLIRVNINQQILPILQTDTFNTRMKDLVAITGKTTEFTFTFHYKPVGVGKLRLMLLMEHATQALLTIGFATKDIDEVKGIFSDTNVYLLCGTIFVSSIHMLFDFLSFKNDVSFWRRKQSYEGLSTRTTLWRAFSQFVIFLYLLDENTSYLVIVPVGLGTLIELWKCKKILRLKLSFSGLVRHKLEQQTDEQPNGQLAEQQTDQFDRQGMRYLSYLLYPLCLGGAVYSLLYQPHRSWYSWTLNSMVNGVYAFGFLFMLPQLFVNYKLKSVAALPWRAFMYKAFNTFIDDFFAFIITMPTAHRVACLRDDIVFLIYLYQRWLYPVDKNRLDTGSAITETAPEAQAEAPAPAPAQAQAQATPGKATEAASRKKRN</sequence>
<comment type="catalytic activity">
    <reaction evidence="9">
        <text>6-(alpha-D-glucosaminyl)-(1-octadecanoyl,2-(9Z)-octadecenoyl-sn-glycero-3-phospho)-1D-myo-inositol(in) = 6-(alpha-D-glucosaminyl)-(1-octadecanoyl,2-(9Z)-octadecenoyl-sn-glycero-3-phospho)-1D-myo-inositol(out)</text>
        <dbReference type="Rhea" id="RHEA:71495"/>
        <dbReference type="ChEBI" id="CHEBI:190691"/>
    </reaction>
</comment>
<feature type="transmembrane region" description="Helical" evidence="16">
    <location>
        <begin position="438"/>
        <end position="459"/>
    </location>
</feature>
<evidence type="ECO:0000256" key="5">
    <source>
        <dbReference type="ARBA" id="ARBA00023136"/>
    </source>
</evidence>
<name>A0A3B0JZ45_DROGU</name>
<evidence type="ECO:0000256" key="3">
    <source>
        <dbReference type="ARBA" id="ARBA00022692"/>
    </source>
</evidence>
<feature type="transmembrane region" description="Helical" evidence="16">
    <location>
        <begin position="413"/>
        <end position="432"/>
    </location>
</feature>
<dbReference type="OMA" id="TTMWRAF"/>
<evidence type="ECO:0000256" key="4">
    <source>
        <dbReference type="ARBA" id="ARBA00022989"/>
    </source>
</evidence>
<evidence type="ECO:0000313" key="18">
    <source>
        <dbReference type="Proteomes" id="UP000268350"/>
    </source>
</evidence>